<dbReference type="Proteomes" id="UP000314294">
    <property type="component" value="Unassembled WGS sequence"/>
</dbReference>
<evidence type="ECO:0000313" key="2">
    <source>
        <dbReference type="Proteomes" id="UP000314294"/>
    </source>
</evidence>
<reference evidence="1 2" key="1">
    <citation type="submission" date="2019-03" db="EMBL/GenBank/DDBJ databases">
        <title>First draft genome of Liparis tanakae, snailfish: a comprehensive survey of snailfish specific genes.</title>
        <authorList>
            <person name="Kim W."/>
            <person name="Song I."/>
            <person name="Jeong J.-H."/>
            <person name="Kim D."/>
            <person name="Kim S."/>
            <person name="Ryu S."/>
            <person name="Song J.Y."/>
            <person name="Lee S.K."/>
        </authorList>
    </citation>
    <scope>NUCLEOTIDE SEQUENCE [LARGE SCALE GENOMIC DNA]</scope>
    <source>
        <tissue evidence="1">Muscle</tissue>
    </source>
</reference>
<protein>
    <submittedName>
        <fullName evidence="1">Uncharacterized protein</fullName>
    </submittedName>
</protein>
<dbReference type="AlphaFoldDB" id="A0A4Z2F931"/>
<proteinExistence type="predicted"/>
<keyword evidence="2" id="KW-1185">Reference proteome</keyword>
<comment type="caution">
    <text evidence="1">The sequence shown here is derived from an EMBL/GenBank/DDBJ whole genome shotgun (WGS) entry which is preliminary data.</text>
</comment>
<gene>
    <name evidence="1" type="ORF">EYF80_052366</name>
</gene>
<name>A0A4Z2F931_9TELE</name>
<dbReference type="EMBL" id="SRLO01001483">
    <property type="protein sequence ID" value="TNN37475.1"/>
    <property type="molecule type" value="Genomic_DNA"/>
</dbReference>
<accession>A0A4Z2F931</accession>
<evidence type="ECO:0000313" key="1">
    <source>
        <dbReference type="EMBL" id="TNN37475.1"/>
    </source>
</evidence>
<organism evidence="1 2">
    <name type="scientific">Liparis tanakae</name>
    <name type="common">Tanaka's snailfish</name>
    <dbReference type="NCBI Taxonomy" id="230148"/>
    <lineage>
        <taxon>Eukaryota</taxon>
        <taxon>Metazoa</taxon>
        <taxon>Chordata</taxon>
        <taxon>Craniata</taxon>
        <taxon>Vertebrata</taxon>
        <taxon>Euteleostomi</taxon>
        <taxon>Actinopterygii</taxon>
        <taxon>Neopterygii</taxon>
        <taxon>Teleostei</taxon>
        <taxon>Neoteleostei</taxon>
        <taxon>Acanthomorphata</taxon>
        <taxon>Eupercaria</taxon>
        <taxon>Perciformes</taxon>
        <taxon>Cottioidei</taxon>
        <taxon>Cottales</taxon>
        <taxon>Liparidae</taxon>
        <taxon>Liparis</taxon>
    </lineage>
</organism>
<sequence length="62" mass="6214">MGGDGGGGAYVDQSEVVLVHGKLFRSNLLFQGGGIGALQEETVAVNQEGGVRGLPADGEADL</sequence>